<feature type="region of interest" description="Disordered" evidence="1">
    <location>
        <begin position="803"/>
        <end position="823"/>
    </location>
</feature>
<keyword evidence="3" id="KW-1185">Reference proteome</keyword>
<proteinExistence type="predicted"/>
<dbReference type="GO" id="GO:0007099">
    <property type="term" value="P:centriole replication"/>
    <property type="evidence" value="ECO:0007669"/>
    <property type="project" value="InterPro"/>
</dbReference>
<reference evidence="2" key="2">
    <citation type="submission" date="2025-08" db="UniProtKB">
        <authorList>
            <consortium name="Ensembl"/>
        </authorList>
    </citation>
    <scope>IDENTIFICATION</scope>
    <source>
        <strain evidence="2">Hereford</strain>
    </source>
</reference>
<feature type="compositionally biased region" description="Polar residues" evidence="1">
    <location>
        <begin position="159"/>
        <end position="170"/>
    </location>
</feature>
<organism evidence="2 3">
    <name type="scientific">Bos taurus</name>
    <name type="common">Bovine</name>
    <dbReference type="NCBI Taxonomy" id="9913"/>
    <lineage>
        <taxon>Eukaryota</taxon>
        <taxon>Metazoa</taxon>
        <taxon>Chordata</taxon>
        <taxon>Craniata</taxon>
        <taxon>Vertebrata</taxon>
        <taxon>Euteleostomi</taxon>
        <taxon>Mammalia</taxon>
        <taxon>Eutheria</taxon>
        <taxon>Laurasiatheria</taxon>
        <taxon>Artiodactyla</taxon>
        <taxon>Ruminantia</taxon>
        <taxon>Pecora</taxon>
        <taxon>Bovidae</taxon>
        <taxon>Bovinae</taxon>
        <taxon>Bos</taxon>
    </lineage>
</organism>
<dbReference type="PANTHER" id="PTHR15732:SF4">
    <property type="entry name" value="PROTEIN MOONRAKER"/>
    <property type="match status" value="1"/>
</dbReference>
<feature type="region of interest" description="Disordered" evidence="1">
    <location>
        <begin position="115"/>
        <end position="200"/>
    </location>
</feature>
<dbReference type="AlphaFoldDB" id="A0AAA9TJL9"/>
<evidence type="ECO:0000256" key="1">
    <source>
        <dbReference type="SAM" id="MobiDB-lite"/>
    </source>
</evidence>
<dbReference type="Ensembl" id="ENSBTAT00000102196.2">
    <property type="protein sequence ID" value="ENSBTAP00000097350.2"/>
    <property type="gene ID" value="ENSBTAG00000015593.8"/>
</dbReference>
<name>A0AAA9TJL9_BOVIN</name>
<feature type="region of interest" description="Disordered" evidence="1">
    <location>
        <begin position="497"/>
        <end position="603"/>
    </location>
</feature>
<dbReference type="GeneTree" id="ENSGT00390000009714"/>
<gene>
    <name evidence="2" type="primary">KIAA0753</name>
</gene>
<dbReference type="InterPro" id="IPR031447">
    <property type="entry name" value="MNR"/>
</dbReference>
<evidence type="ECO:0000313" key="2">
    <source>
        <dbReference type="Ensembl" id="ENSBTAP00000097350.2"/>
    </source>
</evidence>
<feature type="compositionally biased region" description="Polar residues" evidence="1">
    <location>
        <begin position="531"/>
        <end position="552"/>
    </location>
</feature>
<feature type="compositionally biased region" description="Pro residues" evidence="1">
    <location>
        <begin position="559"/>
        <end position="570"/>
    </location>
</feature>
<dbReference type="Proteomes" id="UP000009136">
    <property type="component" value="Chromosome 19"/>
</dbReference>
<feature type="compositionally biased region" description="Basic and acidic residues" evidence="1">
    <location>
        <begin position="807"/>
        <end position="816"/>
    </location>
</feature>
<sequence>MGPGRPASTCVHLASGVQLDGRSDPRKLHTQNQLQFNRNVPTHSSNLATQYSCPHGIKIEKLKHSYNESYHCRDLDFRDGPGLGSSVSFSVVSEERLSYAVHLAKRDVKRRQLEEHRKEHHLRSPPHVFRNCGHSQHKTSDLGVEREESRRREACHGSHQPSKVEISSSGAKVYLYTSHPGQSGLPVPNSPPTHDPGLQPHSRIDDHKSLCEHKCLLEVQRLQKELSSCIRKIEEVAKRDRVEEALDPDEERRIRVRRQEQAVRSARTLYVLQQQVKEIQEELDKLSPHKIKHTKKSWAVSRLAAAHRGAIRALQTFVTQFTAGGEYPVPTWCKELGSLIRQLSLCSAKLEAESSVPDVVIDILQQIEALESLLEKKLSPKKAKKCFGEIRSRFPIGSQRALERWRNTSPKSERKPFVAKEIFPQETRQPSVAKKLLADKYQPDTELPVTQRLENELDGLEADILQENAPSILDQNAGFKEEALALAKIKAGRKKLVTENVPPSRKKDTLAPARPQQGLHKAEKSRLIPSYSKSRLQRTTVSSRLKMNQQPVKDSRAPWIPPNPTSPPASPKCAAWLKAKSSPKDTTKEQSLQQEDTQEDSRLRGAVEHEAVRLAWLDAETSKRLKELEELKAEQMDKMQKQSVSTTQLADKVEKAVLERLKPLLAKAQATAVDGESSNIHQLDGFLENTTHEHWPMTHSKIWESDALATLGDGKDSPYLETMMLRMEEMEKYQETVRQRYNKIVYTDPHFWMQEEKNDHKFPAVSERPLSPHPIRITKTAARKDPDVNIVLEGPCNGASLDESVVTEERSEKREAPLPSLLEDAQQTEGRAALFVPLAMRRSIGDYCRRFEHYLRVIAHEAVGSFNPWLIAESFSEELVDEALGAVAAELQDMCEDYAEAVFTSEFLEPAT</sequence>
<accession>A0AAA9TJL9</accession>
<dbReference type="PANTHER" id="PTHR15732">
    <property type="entry name" value="PROTEIN MOONRAKER"/>
    <property type="match status" value="1"/>
</dbReference>
<protein>
    <submittedName>
        <fullName evidence="2">KIAA0753</fullName>
    </submittedName>
</protein>
<dbReference type="Pfam" id="PF15718">
    <property type="entry name" value="MNR"/>
    <property type="match status" value="2"/>
</dbReference>
<evidence type="ECO:0000313" key="3">
    <source>
        <dbReference type="Proteomes" id="UP000009136"/>
    </source>
</evidence>
<feature type="compositionally biased region" description="Basic and acidic residues" evidence="1">
    <location>
        <begin position="138"/>
        <end position="156"/>
    </location>
</feature>
<reference evidence="2" key="3">
    <citation type="submission" date="2025-09" db="UniProtKB">
        <authorList>
            <consortium name="Ensembl"/>
        </authorList>
    </citation>
    <scope>IDENTIFICATION</scope>
    <source>
        <strain evidence="2">Hereford</strain>
    </source>
</reference>
<reference evidence="2" key="1">
    <citation type="submission" date="2018-03" db="EMBL/GenBank/DDBJ databases">
        <title>ARS-UCD1.2.</title>
        <authorList>
            <person name="Rosen B.D."/>
            <person name="Bickhart D.M."/>
            <person name="Koren S."/>
            <person name="Schnabel R.D."/>
            <person name="Hall R."/>
            <person name="Zimin A."/>
            <person name="Dreischer C."/>
            <person name="Schultheiss S."/>
            <person name="Schroeder S.G."/>
            <person name="Elsik C.G."/>
            <person name="Couldrey C."/>
            <person name="Liu G.E."/>
            <person name="Van Tassell C.P."/>
            <person name="Phillippy A.M."/>
            <person name="Smith T.P.L."/>
            <person name="Medrano J.F."/>
        </authorList>
    </citation>
    <scope>NUCLEOTIDE SEQUENCE [LARGE SCALE GENOMIC DNA]</scope>
    <source>
        <strain evidence="2">Hereford</strain>
    </source>
</reference>